<organism evidence="3 4">
    <name type="scientific">Gordonia namibiensis NBRC 108229</name>
    <dbReference type="NCBI Taxonomy" id="1208314"/>
    <lineage>
        <taxon>Bacteria</taxon>
        <taxon>Bacillati</taxon>
        <taxon>Actinomycetota</taxon>
        <taxon>Actinomycetes</taxon>
        <taxon>Mycobacteriales</taxon>
        <taxon>Gordoniaceae</taxon>
        <taxon>Gordonia</taxon>
    </lineage>
</organism>
<dbReference type="Pfam" id="PF01381">
    <property type="entry name" value="HTH_3"/>
    <property type="match status" value="1"/>
</dbReference>
<keyword evidence="3" id="KW-0238">DNA-binding</keyword>
<sequence length="354" mass="39702">MATNYAVPTGEFIAEWLEENEMRPAELARRAGVSRKHISELIHGKATLSFDVAESLEIVTRVPARIWMNYESQYRADVARLQRDEAIGARFGDIGKFPLDYLRRIGAVTADWDDRGGVGRQVLSFFGVSDIDTLLAQPQRVLASFRQSAAYEVDSFSVATWIQAGCHEAKSRNLPKYDPDALRAMLPELRALTVKSVDVFSREMVELPAKAGVVVVLDAGPMGTRCSGVTHWVQKRPVVQLTDRGKKNDALWFTYFHELGHVLLHPQNETFIESGASPGTVNAREDEADRFARDLLIPPADWEHRPRGKNLAAVERYARQLGIHPGVVIGRLHRETGDYKWGHGLKQTLHIVDD</sequence>
<dbReference type="SMART" id="SM00530">
    <property type="entry name" value="HTH_XRE"/>
    <property type="match status" value="1"/>
</dbReference>
<reference evidence="3 4" key="1">
    <citation type="submission" date="2012-08" db="EMBL/GenBank/DDBJ databases">
        <title>Whole genome shotgun sequence of Gordonia namibiensis NBRC 108229.</title>
        <authorList>
            <person name="Isaki-Nakamura S."/>
            <person name="Hosoyama A."/>
            <person name="Tsuchikane K."/>
            <person name="Katsumata H."/>
            <person name="Baba S."/>
            <person name="Yamazaki S."/>
            <person name="Fujita N."/>
        </authorList>
    </citation>
    <scope>NUCLEOTIDE SEQUENCE [LARGE SCALE GENOMIC DNA]</scope>
    <source>
        <strain evidence="3 4">NBRC 108229</strain>
    </source>
</reference>
<dbReference type="Gene3D" id="1.10.260.40">
    <property type="entry name" value="lambda repressor-like DNA-binding domains"/>
    <property type="match status" value="1"/>
</dbReference>
<dbReference type="InterPro" id="IPR010982">
    <property type="entry name" value="Lambda_DNA-bd_dom_sf"/>
</dbReference>
<protein>
    <submittedName>
        <fullName evidence="3">Putative Xre family DNA-binding protein</fullName>
    </submittedName>
</protein>
<dbReference type="GO" id="GO:0003677">
    <property type="term" value="F:DNA binding"/>
    <property type="evidence" value="ECO:0007669"/>
    <property type="project" value="UniProtKB-KW"/>
</dbReference>
<dbReference type="PANTHER" id="PTHR43236">
    <property type="entry name" value="ANTITOXIN HIGA1"/>
    <property type="match status" value="1"/>
</dbReference>
<dbReference type="RefSeq" id="WP_006866609.1">
    <property type="nucleotide sequence ID" value="NZ_BAHE01000015.1"/>
</dbReference>
<dbReference type="PROSITE" id="PS50943">
    <property type="entry name" value="HTH_CROC1"/>
    <property type="match status" value="1"/>
</dbReference>
<proteinExistence type="inferred from homology"/>
<feature type="domain" description="HTH cro/C1-type" evidence="2">
    <location>
        <begin position="13"/>
        <end position="67"/>
    </location>
</feature>
<dbReference type="Pfam" id="PF06114">
    <property type="entry name" value="Peptidase_M78"/>
    <property type="match status" value="1"/>
</dbReference>
<comment type="similarity">
    <text evidence="1">Belongs to the short-chain fatty acyl-CoA assimilation regulator (ScfR) family.</text>
</comment>
<keyword evidence="4" id="KW-1185">Reference proteome</keyword>
<dbReference type="EMBL" id="BAHE01000015">
    <property type="protein sequence ID" value="GAC00405.1"/>
    <property type="molecule type" value="Genomic_DNA"/>
</dbReference>
<dbReference type="InterPro" id="IPR001387">
    <property type="entry name" value="Cro/C1-type_HTH"/>
</dbReference>
<evidence type="ECO:0000313" key="4">
    <source>
        <dbReference type="Proteomes" id="UP000035058"/>
    </source>
</evidence>
<name>K6XNL2_9ACTN</name>
<dbReference type="SUPFAM" id="SSF47413">
    <property type="entry name" value="lambda repressor-like DNA-binding domains"/>
    <property type="match status" value="1"/>
</dbReference>
<dbReference type="AlphaFoldDB" id="K6XNL2"/>
<evidence type="ECO:0000256" key="1">
    <source>
        <dbReference type="ARBA" id="ARBA00007227"/>
    </source>
</evidence>
<dbReference type="Proteomes" id="UP000035058">
    <property type="component" value="Unassembled WGS sequence"/>
</dbReference>
<dbReference type="InterPro" id="IPR052345">
    <property type="entry name" value="Rad_response_metalloprotease"/>
</dbReference>
<evidence type="ECO:0000313" key="3">
    <source>
        <dbReference type="EMBL" id="GAC00405.1"/>
    </source>
</evidence>
<dbReference type="CDD" id="cd00093">
    <property type="entry name" value="HTH_XRE"/>
    <property type="match status" value="1"/>
</dbReference>
<evidence type="ECO:0000259" key="2">
    <source>
        <dbReference type="PROSITE" id="PS50943"/>
    </source>
</evidence>
<dbReference type="Gene3D" id="1.10.10.2910">
    <property type="match status" value="1"/>
</dbReference>
<accession>K6XNL2</accession>
<gene>
    <name evidence="3" type="ORF">GONAM_15_01130</name>
</gene>
<dbReference type="InterPro" id="IPR010359">
    <property type="entry name" value="IrrE_HExxH"/>
</dbReference>
<dbReference type="PANTHER" id="PTHR43236:SF1">
    <property type="entry name" value="BLL7220 PROTEIN"/>
    <property type="match status" value="1"/>
</dbReference>
<comment type="caution">
    <text evidence="3">The sequence shown here is derived from an EMBL/GenBank/DDBJ whole genome shotgun (WGS) entry which is preliminary data.</text>
</comment>